<evidence type="ECO:0000313" key="2">
    <source>
        <dbReference type="EMBL" id="KAK7289939.1"/>
    </source>
</evidence>
<comment type="caution">
    <text evidence="2">The sequence shown here is derived from an EMBL/GenBank/DDBJ whole genome shotgun (WGS) entry which is preliminary data.</text>
</comment>
<evidence type="ECO:0000313" key="3">
    <source>
        <dbReference type="Proteomes" id="UP001372338"/>
    </source>
</evidence>
<name>A0AAN9PA58_CROPI</name>
<organism evidence="2 3">
    <name type="scientific">Crotalaria pallida</name>
    <name type="common">Smooth rattlebox</name>
    <name type="synonym">Crotalaria striata</name>
    <dbReference type="NCBI Taxonomy" id="3830"/>
    <lineage>
        <taxon>Eukaryota</taxon>
        <taxon>Viridiplantae</taxon>
        <taxon>Streptophyta</taxon>
        <taxon>Embryophyta</taxon>
        <taxon>Tracheophyta</taxon>
        <taxon>Spermatophyta</taxon>
        <taxon>Magnoliopsida</taxon>
        <taxon>eudicotyledons</taxon>
        <taxon>Gunneridae</taxon>
        <taxon>Pentapetalae</taxon>
        <taxon>rosids</taxon>
        <taxon>fabids</taxon>
        <taxon>Fabales</taxon>
        <taxon>Fabaceae</taxon>
        <taxon>Papilionoideae</taxon>
        <taxon>50 kb inversion clade</taxon>
        <taxon>genistoids sensu lato</taxon>
        <taxon>core genistoids</taxon>
        <taxon>Crotalarieae</taxon>
        <taxon>Crotalaria</taxon>
    </lineage>
</organism>
<feature type="signal peptide" evidence="1">
    <location>
        <begin position="1"/>
        <end position="18"/>
    </location>
</feature>
<evidence type="ECO:0000256" key="1">
    <source>
        <dbReference type="SAM" id="SignalP"/>
    </source>
</evidence>
<feature type="chain" id="PRO_5042834231" evidence="1">
    <location>
        <begin position="19"/>
        <end position="134"/>
    </location>
</feature>
<reference evidence="2 3" key="1">
    <citation type="submission" date="2024-01" db="EMBL/GenBank/DDBJ databases">
        <title>The genomes of 5 underutilized Papilionoideae crops provide insights into root nodulation and disease resistanc.</title>
        <authorList>
            <person name="Yuan L."/>
        </authorList>
    </citation>
    <scope>NUCLEOTIDE SEQUENCE [LARGE SCALE GENOMIC DNA]</scope>
    <source>
        <strain evidence="2">ZHUSHIDOU_FW_LH</strain>
        <tissue evidence="2">Leaf</tissue>
    </source>
</reference>
<sequence>MLLLSSLSLFLTLFLSRALSLSHSSSHHHAAGAATVSFDPSSSLFFPTMHQSLSSSCWNENQRGKVSMSHRLSLQENLNENPNFVQPSYRLNEEEETRSWKKLINIAVSGAAGMISNHLLFKIAKYKEALGFEG</sequence>
<proteinExistence type="predicted"/>
<protein>
    <submittedName>
        <fullName evidence="2">Uncharacterized protein</fullName>
    </submittedName>
</protein>
<keyword evidence="3" id="KW-1185">Reference proteome</keyword>
<dbReference type="EMBL" id="JAYWIO010000001">
    <property type="protein sequence ID" value="KAK7289939.1"/>
    <property type="molecule type" value="Genomic_DNA"/>
</dbReference>
<accession>A0AAN9PA58</accession>
<keyword evidence="1" id="KW-0732">Signal</keyword>
<dbReference type="AlphaFoldDB" id="A0AAN9PA58"/>
<gene>
    <name evidence="2" type="ORF">RIF29_03994</name>
</gene>
<dbReference type="Proteomes" id="UP001372338">
    <property type="component" value="Unassembled WGS sequence"/>
</dbReference>